<proteinExistence type="predicted"/>
<dbReference type="SUPFAM" id="SSF141322">
    <property type="entry name" value="NfeD domain-like"/>
    <property type="match status" value="1"/>
</dbReference>
<dbReference type="Gene3D" id="3.90.226.10">
    <property type="entry name" value="2-enoyl-CoA Hydratase, Chain A, domain 1"/>
    <property type="match status" value="1"/>
</dbReference>
<feature type="domain" description="NfeD1b N-terminal" evidence="8">
    <location>
        <begin position="26"/>
        <end position="182"/>
    </location>
</feature>
<feature type="transmembrane region" description="Helical" evidence="5">
    <location>
        <begin position="224"/>
        <end position="246"/>
    </location>
</feature>
<dbReference type="Gene3D" id="2.40.50.140">
    <property type="entry name" value="Nucleic acid-binding proteins"/>
    <property type="match status" value="1"/>
</dbReference>
<dbReference type="InterPro" id="IPR002810">
    <property type="entry name" value="NfeD-like_C"/>
</dbReference>
<keyword evidence="4 5" id="KW-0472">Membrane</keyword>
<evidence type="ECO:0000256" key="5">
    <source>
        <dbReference type="SAM" id="Phobius"/>
    </source>
</evidence>
<dbReference type="PANTHER" id="PTHR33507:SF4">
    <property type="entry name" value="NODULATION COMPETITIVENESS PROTEIN NFED"/>
    <property type="match status" value="1"/>
</dbReference>
<evidence type="ECO:0000259" key="7">
    <source>
        <dbReference type="Pfam" id="PF24961"/>
    </source>
</evidence>
<dbReference type="Pfam" id="PF25145">
    <property type="entry name" value="NfeD1b_N"/>
    <property type="match status" value="1"/>
</dbReference>
<dbReference type="InterPro" id="IPR056738">
    <property type="entry name" value="NfeD1b_N"/>
</dbReference>
<feature type="domain" description="NfeD-like C-terminal" evidence="6">
    <location>
        <begin position="365"/>
        <end position="419"/>
    </location>
</feature>
<gene>
    <name evidence="9" type="ORF">GWK41_08335</name>
</gene>
<dbReference type="Proteomes" id="UP000772812">
    <property type="component" value="Unassembled WGS sequence"/>
</dbReference>
<organism evidence="9 10">
    <name type="scientific">Persephonella atlantica</name>
    <dbReference type="NCBI Taxonomy" id="2699429"/>
    <lineage>
        <taxon>Bacteria</taxon>
        <taxon>Pseudomonadati</taxon>
        <taxon>Aquificota</taxon>
        <taxon>Aquificia</taxon>
        <taxon>Aquificales</taxon>
        <taxon>Hydrogenothermaceae</taxon>
        <taxon>Persephonella</taxon>
    </lineage>
</organism>
<feature type="transmembrane region" description="Helical" evidence="5">
    <location>
        <begin position="333"/>
        <end position="353"/>
    </location>
</feature>
<accession>A0ABS1GJR0</accession>
<reference evidence="9 10" key="1">
    <citation type="journal article" date="2021" name="Syst. Appl. Microbiol.">
        <title>Persephonella atlantica sp. nov.: How to adapt to physico-chemical gradients in high temperature hydrothermal habitats.</title>
        <authorList>
            <person name="Francois D.X."/>
            <person name="Godfroy A."/>
            <person name="Mathien C."/>
            <person name="Aube J."/>
            <person name="Cathalot C."/>
            <person name="Lesongeur F."/>
            <person name="L'Haridon S."/>
            <person name="Philippon X."/>
            <person name="Roussel E.G."/>
        </authorList>
    </citation>
    <scope>NUCLEOTIDE SEQUENCE [LARGE SCALE GENOMIC DNA]</scope>
    <source>
        <strain evidence="9 10">MO1340</strain>
    </source>
</reference>
<keyword evidence="3 5" id="KW-1133">Transmembrane helix</keyword>
<protein>
    <submittedName>
        <fullName evidence="9">Nodulation protein NfeD</fullName>
    </submittedName>
</protein>
<evidence type="ECO:0000259" key="8">
    <source>
        <dbReference type="Pfam" id="PF25145"/>
    </source>
</evidence>
<dbReference type="SUPFAM" id="SSF52096">
    <property type="entry name" value="ClpP/crotonase"/>
    <property type="match status" value="1"/>
</dbReference>
<sequence length="425" mass="46231">MRALGVLLFLIFYVYSYAQVVVGQWNDAVTPVMADYVERLVKEGEKKNAKLIILELDTPGGLESAMRDVVKSMMNTYIPFVVYVYPSGARAASAGAIITVAADIAVMAPSTNIGSASPVQMTGRDIDETMKKKIVNDMVAFVRGIAKEKGRDTKLIEKMITESINLSAEEALKKGVIDFIASDLKQLLKKVNGKVIKKKNAQIKINLQGDEKVVYVEKGFREKLLSILANPTLAYLLLMIGFYGIFFELYNPGSVIPGVVGTISILLALYALNAIDVNWLGVLLILAGILFFVLELITPTFGALAISGVVALLIGSIILVDPSSPYGDIPLKVIVPVVLFSALFFLSIAYLGLKAQAKRRLTGKEGMIGLTGIAETDINPKGKVFVEGEIWDAYSDIPIEKGEEVKILSVEGLKLKVTKAHRKKD</sequence>
<dbReference type="InterPro" id="IPR012340">
    <property type="entry name" value="NA-bd_OB-fold"/>
</dbReference>
<dbReference type="RefSeq" id="WP_200674480.1">
    <property type="nucleotide sequence ID" value="NZ_JAACYA010000002.1"/>
</dbReference>
<dbReference type="InterPro" id="IPR029045">
    <property type="entry name" value="ClpP/crotonase-like_dom_sf"/>
</dbReference>
<dbReference type="Pfam" id="PF24961">
    <property type="entry name" value="NfeD_membrane"/>
    <property type="match status" value="1"/>
</dbReference>
<evidence type="ECO:0000256" key="4">
    <source>
        <dbReference type="ARBA" id="ARBA00023136"/>
    </source>
</evidence>
<name>A0ABS1GJR0_9AQUI</name>
<evidence type="ECO:0000256" key="3">
    <source>
        <dbReference type="ARBA" id="ARBA00022989"/>
    </source>
</evidence>
<dbReference type="CDD" id="cd07020">
    <property type="entry name" value="Clp_protease_NfeD_1"/>
    <property type="match status" value="1"/>
</dbReference>
<feature type="transmembrane region" description="Helical" evidence="5">
    <location>
        <begin position="277"/>
        <end position="294"/>
    </location>
</feature>
<comment type="caution">
    <text evidence="9">The sequence shown here is derived from an EMBL/GenBank/DDBJ whole genome shotgun (WGS) entry which is preliminary data.</text>
</comment>
<evidence type="ECO:0000256" key="1">
    <source>
        <dbReference type="ARBA" id="ARBA00004141"/>
    </source>
</evidence>
<feature type="domain" description="NfeD integral membrane" evidence="7">
    <location>
        <begin position="233"/>
        <end position="350"/>
    </location>
</feature>
<evidence type="ECO:0000313" key="10">
    <source>
        <dbReference type="Proteomes" id="UP000772812"/>
    </source>
</evidence>
<feature type="transmembrane region" description="Helical" evidence="5">
    <location>
        <begin position="253"/>
        <end position="271"/>
    </location>
</feature>
<evidence type="ECO:0000259" key="6">
    <source>
        <dbReference type="Pfam" id="PF01957"/>
    </source>
</evidence>
<dbReference type="EMBL" id="JAACYA010000002">
    <property type="protein sequence ID" value="MBK3333075.1"/>
    <property type="molecule type" value="Genomic_DNA"/>
</dbReference>
<comment type="subcellular location">
    <subcellularLocation>
        <location evidence="1">Membrane</location>
        <topology evidence="1">Multi-pass membrane protein</topology>
    </subcellularLocation>
</comment>
<dbReference type="InterPro" id="IPR052165">
    <property type="entry name" value="Membrane_assoc_protease"/>
</dbReference>
<evidence type="ECO:0000256" key="2">
    <source>
        <dbReference type="ARBA" id="ARBA00022692"/>
    </source>
</evidence>
<dbReference type="PANTHER" id="PTHR33507">
    <property type="entry name" value="INNER MEMBRANE PROTEIN YBBJ"/>
    <property type="match status" value="1"/>
</dbReference>
<dbReference type="Pfam" id="PF01957">
    <property type="entry name" value="NfeD"/>
    <property type="match status" value="1"/>
</dbReference>
<keyword evidence="10" id="KW-1185">Reference proteome</keyword>
<dbReference type="InterPro" id="IPR056739">
    <property type="entry name" value="NfeD_membrane"/>
</dbReference>
<keyword evidence="2 5" id="KW-0812">Transmembrane</keyword>
<feature type="transmembrane region" description="Helical" evidence="5">
    <location>
        <begin position="301"/>
        <end position="321"/>
    </location>
</feature>
<evidence type="ECO:0000313" key="9">
    <source>
        <dbReference type="EMBL" id="MBK3333075.1"/>
    </source>
</evidence>